<dbReference type="eggNOG" id="COG1247">
    <property type="taxonomic scope" value="Bacteria"/>
</dbReference>
<feature type="domain" description="N-acetyltransferase" evidence="3">
    <location>
        <begin position="3"/>
        <end position="158"/>
    </location>
</feature>
<evidence type="ECO:0000259" key="3">
    <source>
        <dbReference type="PROSITE" id="PS51186"/>
    </source>
</evidence>
<keyword evidence="1 4" id="KW-0808">Transferase</keyword>
<dbReference type="SUPFAM" id="SSF55729">
    <property type="entry name" value="Acyl-CoA N-acyltransferases (Nat)"/>
    <property type="match status" value="1"/>
</dbReference>
<dbReference type="HOGENOM" id="CLU_013985_35_2_9"/>
<dbReference type="Pfam" id="PF00583">
    <property type="entry name" value="Acetyltransf_1"/>
    <property type="match status" value="1"/>
</dbReference>
<dbReference type="GO" id="GO:0016747">
    <property type="term" value="F:acyltransferase activity, transferring groups other than amino-acyl groups"/>
    <property type="evidence" value="ECO:0007669"/>
    <property type="project" value="InterPro"/>
</dbReference>
<dbReference type="STRING" id="515622.bpr_I1692"/>
<dbReference type="CDD" id="cd04301">
    <property type="entry name" value="NAT_SF"/>
    <property type="match status" value="1"/>
</dbReference>
<dbReference type="InterPro" id="IPR050832">
    <property type="entry name" value="Bact_Acetyltransf"/>
</dbReference>
<organism evidence="4 5">
    <name type="scientific">Butyrivibrio proteoclasticus (strain ATCC 51982 / DSM 14932 / B316)</name>
    <name type="common">Clostridium proteoclasticum</name>
    <dbReference type="NCBI Taxonomy" id="515622"/>
    <lineage>
        <taxon>Bacteria</taxon>
        <taxon>Bacillati</taxon>
        <taxon>Bacillota</taxon>
        <taxon>Clostridia</taxon>
        <taxon>Lachnospirales</taxon>
        <taxon>Lachnospiraceae</taxon>
        <taxon>Butyrivibrio</taxon>
    </lineage>
</organism>
<evidence type="ECO:0000313" key="5">
    <source>
        <dbReference type="Proteomes" id="UP000001299"/>
    </source>
</evidence>
<dbReference type="Proteomes" id="UP000001299">
    <property type="component" value="Chromosome 1"/>
</dbReference>
<protein>
    <submittedName>
        <fullName evidence="4">Acetyltransferase GNAT family</fullName>
    </submittedName>
</protein>
<dbReference type="Gene3D" id="3.40.630.30">
    <property type="match status" value="1"/>
</dbReference>
<keyword evidence="2" id="KW-0012">Acyltransferase</keyword>
<dbReference type="EMBL" id="CP001810">
    <property type="protein sequence ID" value="ADL34429.1"/>
    <property type="molecule type" value="Genomic_DNA"/>
</dbReference>
<evidence type="ECO:0000256" key="2">
    <source>
        <dbReference type="ARBA" id="ARBA00023315"/>
    </source>
</evidence>
<dbReference type="PANTHER" id="PTHR43877">
    <property type="entry name" value="AMINOALKYLPHOSPHONATE N-ACETYLTRANSFERASE-RELATED-RELATED"/>
    <property type="match status" value="1"/>
</dbReference>
<evidence type="ECO:0000313" key="4">
    <source>
        <dbReference type="EMBL" id="ADL34429.1"/>
    </source>
</evidence>
<dbReference type="RefSeq" id="WP_013281083.1">
    <property type="nucleotide sequence ID" value="NC_014387.1"/>
</dbReference>
<reference evidence="4 5" key="1">
    <citation type="journal article" date="2010" name="PLoS ONE">
        <title>The glycobiome of the rumen bacterium Butyrivibrio proteoclasticus B316(T) highlights adaptation to a polysaccharide-rich environment.</title>
        <authorList>
            <person name="Kelly W.J."/>
            <person name="Leahy S.C."/>
            <person name="Altermann E."/>
            <person name="Yeoman C.J."/>
            <person name="Dunne J.C."/>
            <person name="Kong Z."/>
            <person name="Pacheco D.M."/>
            <person name="Li D."/>
            <person name="Noel S.J."/>
            <person name="Moon C.D."/>
            <person name="Cookson A.L."/>
            <person name="Attwood G.T."/>
        </authorList>
    </citation>
    <scope>NUCLEOTIDE SEQUENCE [LARGE SCALE GENOMIC DNA]</scope>
    <source>
        <strain evidence="5">ATCC 51982 / DSM 14932 / B316</strain>
    </source>
</reference>
<name>E0RXK2_BUTPB</name>
<dbReference type="InterPro" id="IPR000182">
    <property type="entry name" value="GNAT_dom"/>
</dbReference>
<dbReference type="KEGG" id="bpb:bpr_I1692"/>
<sequence>MDIQYKKLTYAELDEFINMRIAQLTEEYISTGRTVPEGVDLKLSLKDYYERHMTDGTFVSWLAIDGDKIIGTSGMSFVEKPPYFTCPTGRLGLLSSMYTNPDYRRMGIARELLHRVVEEARAYGCGAVHITASDMGVKLYTAYGFTHNGNFMQYRLDV</sequence>
<keyword evidence="5" id="KW-1185">Reference proteome</keyword>
<dbReference type="InterPro" id="IPR016181">
    <property type="entry name" value="Acyl_CoA_acyltransferase"/>
</dbReference>
<gene>
    <name evidence="4" type="ordered locus">bpr_I1692</name>
</gene>
<evidence type="ECO:0000256" key="1">
    <source>
        <dbReference type="ARBA" id="ARBA00022679"/>
    </source>
</evidence>
<dbReference type="PROSITE" id="PS51186">
    <property type="entry name" value="GNAT"/>
    <property type="match status" value="1"/>
</dbReference>
<dbReference type="AlphaFoldDB" id="E0RXK2"/>
<accession>E0RXK2</accession>
<proteinExistence type="predicted"/>